<dbReference type="NCBIfam" id="TIGR00014">
    <property type="entry name" value="arsC"/>
    <property type="match status" value="1"/>
</dbReference>
<dbReference type="EMBL" id="JAASRM010000001">
    <property type="protein sequence ID" value="NIK87836.1"/>
    <property type="molecule type" value="Genomic_DNA"/>
</dbReference>
<dbReference type="InterPro" id="IPR023485">
    <property type="entry name" value="Ptyr_pPase"/>
</dbReference>
<dbReference type="Proteomes" id="UP000570514">
    <property type="component" value="Unassembled WGS sequence"/>
</dbReference>
<dbReference type="CDD" id="cd16345">
    <property type="entry name" value="LMWP_ArsC"/>
    <property type="match status" value="1"/>
</dbReference>
<dbReference type="RefSeq" id="WP_167081772.1">
    <property type="nucleotide sequence ID" value="NZ_BAAADC010000001.1"/>
</dbReference>
<dbReference type="Gene3D" id="3.40.50.2300">
    <property type="match status" value="1"/>
</dbReference>
<dbReference type="PROSITE" id="PS51353">
    <property type="entry name" value="ARSC"/>
    <property type="match status" value="1"/>
</dbReference>
<dbReference type="SUPFAM" id="SSF52833">
    <property type="entry name" value="Thioredoxin-like"/>
    <property type="match status" value="1"/>
</dbReference>
<dbReference type="PANTHER" id="PTHR43428:SF1">
    <property type="entry name" value="ARSENATE REDUCTASE"/>
    <property type="match status" value="1"/>
</dbReference>
<dbReference type="Pfam" id="PF01451">
    <property type="entry name" value="LMWPc"/>
    <property type="match status" value="1"/>
</dbReference>
<dbReference type="GO" id="GO:0046685">
    <property type="term" value="P:response to arsenic-containing substance"/>
    <property type="evidence" value="ECO:0007669"/>
    <property type="project" value="UniProtKB-KW"/>
</dbReference>
<dbReference type="Gene3D" id="3.40.630.30">
    <property type="match status" value="1"/>
</dbReference>
<proteinExistence type="inferred from homology"/>
<sequence length="444" mass="48373">MAEKVYNVLFLCTGNSARSILAESILNKDGAGRFRAFSAGSHPKGDVHPTALKVLESFGYPTEEARSKNWDEFATANAPKMDFVFTVCDNAAGEICPVWPGQPVTAHWGIEDPAAVEGSDLERERAFVLAFRYLKNRITAFLSLPITKLDKLALTREVEIIGASDGATAKGLKATIYHNPDCGTSRNTLALLRHFGVLPHVVEYLKTPPSRAEIEAILAKAGLSLRQILRKKGTPYAELGLDAASDDALFEAIAAHPILLNRPLVVTGKGAALSRPSDVVLDLLPMMPGIDLNKEDGAPFLRDVQIGGDDAGLIAALHDEKLALDDLREPNRRFFVYRTLSGAVLGYGGYELYGADVFLRSIVVLSEARGKKIGRNIVPLLMYRAYREGAKTAWLLTTTASDFFEKNGFSRKTREDAPQAILQTRQAKSLCPASATLLSKKISF</sequence>
<feature type="domain" description="N-acetyltransferase" evidence="5">
    <location>
        <begin position="288"/>
        <end position="443"/>
    </location>
</feature>
<comment type="similarity">
    <text evidence="1 4">Belongs to the ArsC family.</text>
</comment>
<keyword evidence="7" id="KW-1185">Reference proteome</keyword>
<dbReference type="Gene3D" id="3.40.30.10">
    <property type="entry name" value="Glutaredoxin"/>
    <property type="match status" value="1"/>
</dbReference>
<keyword evidence="2" id="KW-0059">Arsenical resistance</keyword>
<dbReference type="CDD" id="cd04301">
    <property type="entry name" value="NAT_SF"/>
    <property type="match status" value="1"/>
</dbReference>
<dbReference type="GO" id="GO:0016747">
    <property type="term" value="F:acyltransferase activity, transferring groups other than amino-acyl groups"/>
    <property type="evidence" value="ECO:0007669"/>
    <property type="project" value="InterPro"/>
</dbReference>
<evidence type="ECO:0000256" key="4">
    <source>
        <dbReference type="PROSITE-ProRule" id="PRU01282"/>
    </source>
</evidence>
<dbReference type="InterPro" id="IPR016181">
    <property type="entry name" value="Acyl_CoA_acyltransferase"/>
</dbReference>
<gene>
    <name evidence="6" type="ORF">FHS83_001154</name>
</gene>
<dbReference type="InterPro" id="IPR036196">
    <property type="entry name" value="Ptyr_pPase_sf"/>
</dbReference>
<dbReference type="InterPro" id="IPR036249">
    <property type="entry name" value="Thioredoxin-like_sf"/>
</dbReference>
<protein>
    <submittedName>
        <fullName evidence="6">Arsenate reductase (Glutaredoxin)</fullName>
    </submittedName>
</protein>
<dbReference type="SUPFAM" id="SSF55729">
    <property type="entry name" value="Acyl-CoA N-acyltransferases (Nat)"/>
    <property type="match status" value="1"/>
</dbReference>
<dbReference type="SMART" id="SM00226">
    <property type="entry name" value="LMWPc"/>
    <property type="match status" value="1"/>
</dbReference>
<name>A0A846MWQ8_9PROT</name>
<accession>A0A846MWQ8</accession>
<dbReference type="PROSITE" id="PS51186">
    <property type="entry name" value="GNAT"/>
    <property type="match status" value="1"/>
</dbReference>
<evidence type="ECO:0000313" key="6">
    <source>
        <dbReference type="EMBL" id="NIK87836.1"/>
    </source>
</evidence>
<evidence type="ECO:0000256" key="3">
    <source>
        <dbReference type="ARBA" id="ARBA00023002"/>
    </source>
</evidence>
<dbReference type="InterPro" id="IPR006659">
    <property type="entry name" value="Arsenate_reductase"/>
</dbReference>
<evidence type="ECO:0000256" key="2">
    <source>
        <dbReference type="ARBA" id="ARBA00022849"/>
    </source>
</evidence>
<evidence type="ECO:0000256" key="1">
    <source>
        <dbReference type="ARBA" id="ARBA00007198"/>
    </source>
</evidence>
<comment type="caution">
    <text evidence="6">The sequence shown here is derived from an EMBL/GenBank/DDBJ whole genome shotgun (WGS) entry which is preliminary data.</text>
</comment>
<dbReference type="AlphaFoldDB" id="A0A846MWQ8"/>
<reference evidence="6 7" key="1">
    <citation type="submission" date="2020-03" db="EMBL/GenBank/DDBJ databases">
        <title>Genomic Encyclopedia of Type Strains, Phase IV (KMG-IV): sequencing the most valuable type-strain genomes for metagenomic binning, comparative biology and taxonomic classification.</title>
        <authorList>
            <person name="Goeker M."/>
        </authorList>
    </citation>
    <scope>NUCLEOTIDE SEQUENCE [LARGE SCALE GENOMIC DNA]</scope>
    <source>
        <strain evidence="6 7">DSM 19867</strain>
    </source>
</reference>
<dbReference type="SUPFAM" id="SSF52788">
    <property type="entry name" value="Phosphotyrosine protein phosphatases I"/>
    <property type="match status" value="1"/>
</dbReference>
<dbReference type="InterPro" id="IPR000182">
    <property type="entry name" value="GNAT_dom"/>
</dbReference>
<dbReference type="NCBIfam" id="NF040501">
    <property type="entry name" value="resist_ArsN2"/>
    <property type="match status" value="1"/>
</dbReference>
<dbReference type="PANTHER" id="PTHR43428">
    <property type="entry name" value="ARSENATE REDUCTASE"/>
    <property type="match status" value="1"/>
</dbReference>
<dbReference type="InterPro" id="IPR006660">
    <property type="entry name" value="Arsenate_reductase-like"/>
</dbReference>
<evidence type="ECO:0000259" key="5">
    <source>
        <dbReference type="PROSITE" id="PS51186"/>
    </source>
</evidence>
<keyword evidence="3" id="KW-0560">Oxidoreductase</keyword>
<dbReference type="GO" id="GO:0008794">
    <property type="term" value="F:arsenate reductase (glutaredoxin) activity"/>
    <property type="evidence" value="ECO:0007669"/>
    <property type="project" value="InterPro"/>
</dbReference>
<evidence type="ECO:0000313" key="7">
    <source>
        <dbReference type="Proteomes" id="UP000570514"/>
    </source>
</evidence>
<dbReference type="Pfam" id="PF13508">
    <property type="entry name" value="Acetyltransf_7"/>
    <property type="match status" value="1"/>
</dbReference>
<dbReference type="Pfam" id="PF03960">
    <property type="entry name" value="ArsC"/>
    <property type="match status" value="1"/>
</dbReference>
<organism evidence="6 7">
    <name type="scientific">Rhizomicrobium palustre</name>
    <dbReference type="NCBI Taxonomy" id="189966"/>
    <lineage>
        <taxon>Bacteria</taxon>
        <taxon>Pseudomonadati</taxon>
        <taxon>Pseudomonadota</taxon>
        <taxon>Alphaproteobacteria</taxon>
        <taxon>Micropepsales</taxon>
        <taxon>Micropepsaceae</taxon>
        <taxon>Rhizomicrobium</taxon>
    </lineage>
</organism>
<dbReference type="CDD" id="cd03034">
    <property type="entry name" value="ArsC_ArsC"/>
    <property type="match status" value="1"/>
</dbReference>